<keyword evidence="3" id="KW-1185">Reference proteome</keyword>
<gene>
    <name evidence="2" type="ORF">QBC37DRAFT_394883</name>
</gene>
<dbReference type="EMBL" id="MU858049">
    <property type="protein sequence ID" value="KAK4219123.1"/>
    <property type="molecule type" value="Genomic_DNA"/>
</dbReference>
<reference evidence="2" key="2">
    <citation type="submission" date="2023-05" db="EMBL/GenBank/DDBJ databases">
        <authorList>
            <consortium name="Lawrence Berkeley National Laboratory"/>
            <person name="Steindorff A."/>
            <person name="Hensen N."/>
            <person name="Bonometti L."/>
            <person name="Westerberg I."/>
            <person name="Brannstrom I.O."/>
            <person name="Guillou S."/>
            <person name="Cros-Aarteil S."/>
            <person name="Calhoun S."/>
            <person name="Haridas S."/>
            <person name="Kuo A."/>
            <person name="Mondo S."/>
            <person name="Pangilinan J."/>
            <person name="Riley R."/>
            <person name="Labutti K."/>
            <person name="Andreopoulos B."/>
            <person name="Lipzen A."/>
            <person name="Chen C."/>
            <person name="Yanf M."/>
            <person name="Daum C."/>
            <person name="Ng V."/>
            <person name="Clum A."/>
            <person name="Ohm R."/>
            <person name="Martin F."/>
            <person name="Silar P."/>
            <person name="Natvig D."/>
            <person name="Lalanne C."/>
            <person name="Gautier V."/>
            <person name="Ament-Velasquez S.L."/>
            <person name="Kruys A."/>
            <person name="Hutchinson M.I."/>
            <person name="Powell A.J."/>
            <person name="Barry K."/>
            <person name="Miller A.N."/>
            <person name="Grigoriev I.V."/>
            <person name="Debuchy R."/>
            <person name="Gladieux P."/>
            <person name="Thoren M.H."/>
            <person name="Johannesson H."/>
        </authorList>
    </citation>
    <scope>NUCLEOTIDE SEQUENCE</scope>
    <source>
        <strain evidence="2">PSN293</strain>
    </source>
</reference>
<comment type="caution">
    <text evidence="2">The sequence shown here is derived from an EMBL/GenBank/DDBJ whole genome shotgun (WGS) entry which is preliminary data.</text>
</comment>
<sequence>MMFCFVSFRFQNSAVLGGGVAVRSTHGASGVVWSKIGRNSLLIFLYGMNEAVKGDQEFSFDKGCERLRRKLRDGSINWLATDDATARLRSIVIREDRKSASPLQPYPQNLTGKTTCCGIPMLVGDRSTVESKLESQGQGVAFARSSGQEPAASSKVLHPTHRTFAEHSHVVMVTNSPGYCRSSRGYVNRAVRTGCACITFKGLEPWPPHLVRCNGCRSRHYMDRINPYRAGNIPDPAEPVPRPAFEARMDESAAREQ</sequence>
<evidence type="ECO:0000313" key="3">
    <source>
        <dbReference type="Proteomes" id="UP001301769"/>
    </source>
</evidence>
<accession>A0AAN6YGZ3</accession>
<dbReference type="AlphaFoldDB" id="A0AAN6YGZ3"/>
<dbReference type="Proteomes" id="UP001301769">
    <property type="component" value="Unassembled WGS sequence"/>
</dbReference>
<organism evidence="2 3">
    <name type="scientific">Rhypophila decipiens</name>
    <dbReference type="NCBI Taxonomy" id="261697"/>
    <lineage>
        <taxon>Eukaryota</taxon>
        <taxon>Fungi</taxon>
        <taxon>Dikarya</taxon>
        <taxon>Ascomycota</taxon>
        <taxon>Pezizomycotina</taxon>
        <taxon>Sordariomycetes</taxon>
        <taxon>Sordariomycetidae</taxon>
        <taxon>Sordariales</taxon>
        <taxon>Naviculisporaceae</taxon>
        <taxon>Rhypophila</taxon>
    </lineage>
</organism>
<reference evidence="2" key="1">
    <citation type="journal article" date="2023" name="Mol. Phylogenet. Evol.">
        <title>Genome-scale phylogeny and comparative genomics of the fungal order Sordariales.</title>
        <authorList>
            <person name="Hensen N."/>
            <person name="Bonometti L."/>
            <person name="Westerberg I."/>
            <person name="Brannstrom I.O."/>
            <person name="Guillou S."/>
            <person name="Cros-Aarteil S."/>
            <person name="Calhoun S."/>
            <person name="Haridas S."/>
            <person name="Kuo A."/>
            <person name="Mondo S."/>
            <person name="Pangilinan J."/>
            <person name="Riley R."/>
            <person name="LaButti K."/>
            <person name="Andreopoulos B."/>
            <person name="Lipzen A."/>
            <person name="Chen C."/>
            <person name="Yan M."/>
            <person name="Daum C."/>
            <person name="Ng V."/>
            <person name="Clum A."/>
            <person name="Steindorff A."/>
            <person name="Ohm R.A."/>
            <person name="Martin F."/>
            <person name="Silar P."/>
            <person name="Natvig D.O."/>
            <person name="Lalanne C."/>
            <person name="Gautier V."/>
            <person name="Ament-Velasquez S.L."/>
            <person name="Kruys A."/>
            <person name="Hutchinson M.I."/>
            <person name="Powell A.J."/>
            <person name="Barry K."/>
            <person name="Miller A.N."/>
            <person name="Grigoriev I.V."/>
            <person name="Debuchy R."/>
            <person name="Gladieux P."/>
            <person name="Hiltunen Thoren M."/>
            <person name="Johannesson H."/>
        </authorList>
    </citation>
    <scope>NUCLEOTIDE SEQUENCE</scope>
    <source>
        <strain evidence="2">PSN293</strain>
    </source>
</reference>
<name>A0AAN6YGZ3_9PEZI</name>
<feature type="region of interest" description="Disordered" evidence="1">
    <location>
        <begin position="232"/>
        <end position="257"/>
    </location>
</feature>
<feature type="compositionally biased region" description="Basic and acidic residues" evidence="1">
    <location>
        <begin position="245"/>
        <end position="257"/>
    </location>
</feature>
<evidence type="ECO:0000256" key="1">
    <source>
        <dbReference type="SAM" id="MobiDB-lite"/>
    </source>
</evidence>
<proteinExistence type="predicted"/>
<protein>
    <submittedName>
        <fullName evidence="2">Uncharacterized protein</fullName>
    </submittedName>
</protein>
<evidence type="ECO:0000313" key="2">
    <source>
        <dbReference type="EMBL" id="KAK4219123.1"/>
    </source>
</evidence>